<dbReference type="CDD" id="cd24004">
    <property type="entry name" value="ASKHA_NBD_PilM-like"/>
    <property type="match status" value="1"/>
</dbReference>
<gene>
    <name evidence="3" type="primary">ftsA_1</name>
    <name evidence="2" type="ORF">CNEO_43993</name>
    <name evidence="3" type="ORF">CNEONATNEC25_01549</name>
</gene>
<dbReference type="SMART" id="SM00842">
    <property type="entry name" value="FtsA"/>
    <property type="match status" value="1"/>
</dbReference>
<proteinExistence type="predicted"/>
<evidence type="ECO:0000313" key="3">
    <source>
        <dbReference type="EMBL" id="VCT83951.1"/>
    </source>
</evidence>
<reference evidence="3 4" key="1">
    <citation type="submission" date="2018-06" db="EMBL/GenBank/DDBJ databases">
        <authorList>
            <consortium name="IHU Genomes"/>
        </authorList>
    </citation>
    <scope>NUCLEOTIDE SEQUENCE [LARGE SCALE GENOMIC DNA]</scope>
    <source>
        <strain evidence="3 4">NEC25</strain>
    </source>
</reference>
<protein>
    <submittedName>
        <fullName evidence="3">Cell division protein FtsA</fullName>
    </submittedName>
</protein>
<dbReference type="Pfam" id="PF14450">
    <property type="entry name" value="FtsA"/>
    <property type="match status" value="1"/>
</dbReference>
<dbReference type="PANTHER" id="PTHR32432:SF3">
    <property type="entry name" value="ETHANOLAMINE UTILIZATION PROTEIN EUTJ"/>
    <property type="match status" value="1"/>
</dbReference>
<keyword evidence="3" id="KW-0131">Cell cycle</keyword>
<evidence type="ECO:0000259" key="1">
    <source>
        <dbReference type="SMART" id="SM00842"/>
    </source>
</evidence>
<dbReference type="AlphaFoldDB" id="A0A650M853"/>
<feature type="domain" description="SHS2" evidence="1">
    <location>
        <begin position="12"/>
        <end position="207"/>
    </location>
</feature>
<dbReference type="RefSeq" id="WP_159116020.1">
    <property type="nucleotide sequence ID" value="NZ_CAKJVE010000004.1"/>
</dbReference>
<dbReference type="InterPro" id="IPR043129">
    <property type="entry name" value="ATPase_NBD"/>
</dbReference>
<reference evidence="2" key="2">
    <citation type="submission" date="2021-10" db="EMBL/GenBank/DDBJ databases">
        <authorList>
            <person name="Mesa V."/>
        </authorList>
    </citation>
    <scope>NUCLEOTIDE SEQUENCE</scope>
    <source>
        <strain evidence="2">CC3_PB</strain>
    </source>
</reference>
<dbReference type="Proteomes" id="UP000789738">
    <property type="component" value="Unassembled WGS sequence"/>
</dbReference>
<accession>A0A650M853</accession>
<dbReference type="GO" id="GO:0051301">
    <property type="term" value="P:cell division"/>
    <property type="evidence" value="ECO:0007669"/>
    <property type="project" value="UniProtKB-KW"/>
</dbReference>
<dbReference type="SUPFAM" id="SSF53067">
    <property type="entry name" value="Actin-like ATPase domain"/>
    <property type="match status" value="2"/>
</dbReference>
<evidence type="ECO:0000313" key="4">
    <source>
        <dbReference type="Proteomes" id="UP000431451"/>
    </source>
</evidence>
<keyword evidence="3" id="KW-0132">Cell division</keyword>
<sequence>MNLSNFNEKDIIFSLDIGTRSIIGTVGIIKDKKFQVVCEKYLEHEERAMVDGQIHDVNLVAQVALKVKDAIEKEIGIKLTEVSIAAAGRFLRTINSNAELDISDDENEVNKEIVRTLELSAVKKAEEEINKTSEGKLYCVGYSVKNYYLNGYLIANLIGQKGENIGTEVIATFLPRSVIDSLYSVMNKINLKVSNLTLEPIAAMEAAVPKNLRLLNIGLIDIGAGTSDIAISSKETISAYGMVPIAGDEITEAIVQEYLVDFNTAERIKRSIKDNEEITYVDIMGLENTVSSESVLKSIYTVVKKLADEICKKIVELNGDKSPSAVFLVGGGAHTPGLVEQMSEKLNLPPQRIGIKDRSTVTECISDNSLGSAGVTVLGIALTAIKSLGNDFIDVMLNDEPISLFNSHNHTVMDVVLQAGINPSLFISKNGKSVRFTYNGCKRIAFGDYGKNAVIKINGEVAALESEIRINDKINIEYAQNGKDAQPKLADNIRDIDSMSIYLNGDIINVEPVIMVNDCEIDLEYIIKNNDDVKVFLPSRLKEFKKYVIREDVELLNEEGNLLPEEYDIKEGDKIFKKNTEEVNNVGDVNIEIDEKVAETEILPEDSLNDVNKVIDNELASYDVVKNDINIEEKEVKKNKDHNEDDKLKLEELKNKISENRGITVIVNNEEIKMKEKAQYVVVDIFDYIDFDLTVPKGSINITLNGENTPYTASIKDGDVIEVFWL</sequence>
<dbReference type="Proteomes" id="UP000431451">
    <property type="component" value="Unassembled WGS sequence"/>
</dbReference>
<evidence type="ECO:0000313" key="2">
    <source>
        <dbReference type="EMBL" id="CAG9709142.1"/>
    </source>
</evidence>
<dbReference type="EMBL" id="CAKJVE010000004">
    <property type="protein sequence ID" value="CAG9709142.1"/>
    <property type="molecule type" value="Genomic_DNA"/>
</dbReference>
<organism evidence="3 4">
    <name type="scientific">Clostridium neonatale</name>
    <dbReference type="NCBI Taxonomy" id="137838"/>
    <lineage>
        <taxon>Bacteria</taxon>
        <taxon>Bacillati</taxon>
        <taxon>Bacillota</taxon>
        <taxon>Clostridia</taxon>
        <taxon>Eubacteriales</taxon>
        <taxon>Clostridiaceae</taxon>
        <taxon>Clostridium</taxon>
    </lineage>
</organism>
<dbReference type="EMBL" id="UWJD01000001">
    <property type="protein sequence ID" value="VCT83951.1"/>
    <property type="molecule type" value="Genomic_DNA"/>
</dbReference>
<dbReference type="InterPro" id="IPR050696">
    <property type="entry name" value="FtsA/MreB"/>
</dbReference>
<name>A0A650M853_9CLOT</name>
<dbReference type="InterPro" id="IPR003494">
    <property type="entry name" value="SHS2_FtsA"/>
</dbReference>
<dbReference type="Gene3D" id="3.30.420.40">
    <property type="match status" value="2"/>
</dbReference>
<dbReference type="PANTHER" id="PTHR32432">
    <property type="entry name" value="CELL DIVISION PROTEIN FTSA-RELATED"/>
    <property type="match status" value="1"/>
</dbReference>